<evidence type="ECO:0000256" key="4">
    <source>
        <dbReference type="ARBA" id="ARBA00023242"/>
    </source>
</evidence>
<keyword evidence="2" id="KW-0853">WD repeat</keyword>
<dbReference type="HOGENOM" id="CLU_2281397_0_0_1"/>
<keyword evidence="4" id="KW-0539">Nucleus</keyword>
<evidence type="ECO:0000313" key="6">
    <source>
        <dbReference type="Proteomes" id="UP000011750"/>
    </source>
</evidence>
<sequence>MGFTFSRIAAGNDGGSFKPMVSAATCSGSLYVLMVDLVEGEEIEEVYAVEGEGFDVGRVEGVDWRERSGEAVKWASPSEFVTGGYGFGLQLWDQRKGGEAVS</sequence>
<protein>
    <submittedName>
        <fullName evidence="5">Uncharacterized protein</fullName>
    </submittedName>
</protein>
<dbReference type="Proteomes" id="UP000011750">
    <property type="component" value="Chromosome A01"/>
</dbReference>
<dbReference type="GO" id="GO:0005634">
    <property type="term" value="C:nucleus"/>
    <property type="evidence" value="ECO:0007669"/>
    <property type="project" value="UniProtKB-SubCell"/>
</dbReference>
<reference evidence="5 6" key="1">
    <citation type="journal article" date="2011" name="Nat. Genet.">
        <title>The genome of the mesopolyploid crop species Brassica rapa.</title>
        <authorList>
            <consortium name="Brassica rapa Genome Sequencing Project Consortium"/>
            <person name="Wang X."/>
            <person name="Wang H."/>
            <person name="Wang J."/>
            <person name="Sun R."/>
            <person name="Wu J."/>
            <person name="Liu S."/>
            <person name="Bai Y."/>
            <person name="Mun J.H."/>
            <person name="Bancroft I."/>
            <person name="Cheng F."/>
            <person name="Huang S."/>
            <person name="Li X."/>
            <person name="Hua W."/>
            <person name="Wang J."/>
            <person name="Wang X."/>
            <person name="Freeling M."/>
            <person name="Pires J.C."/>
            <person name="Paterson A.H."/>
            <person name="Chalhoub B."/>
            <person name="Wang B."/>
            <person name="Hayward A."/>
            <person name="Sharpe A.G."/>
            <person name="Park B.S."/>
            <person name="Weisshaar B."/>
            <person name="Liu B."/>
            <person name="Li B."/>
            <person name="Liu B."/>
            <person name="Tong C."/>
            <person name="Song C."/>
            <person name="Duran C."/>
            <person name="Peng C."/>
            <person name="Geng C."/>
            <person name="Koh C."/>
            <person name="Lin C."/>
            <person name="Edwards D."/>
            <person name="Mu D."/>
            <person name="Shen D."/>
            <person name="Soumpourou E."/>
            <person name="Li F."/>
            <person name="Fraser F."/>
            <person name="Conant G."/>
            <person name="Lassalle G."/>
            <person name="King G.J."/>
            <person name="Bonnema G."/>
            <person name="Tang H."/>
            <person name="Wang H."/>
            <person name="Belcram H."/>
            <person name="Zhou H."/>
            <person name="Hirakawa H."/>
            <person name="Abe H."/>
            <person name="Guo H."/>
            <person name="Wang H."/>
            <person name="Jin H."/>
            <person name="Parkin I.A."/>
            <person name="Batley J."/>
            <person name="Kim J.S."/>
            <person name="Just J."/>
            <person name="Li J."/>
            <person name="Xu J."/>
            <person name="Deng J."/>
            <person name="Kim J.A."/>
            <person name="Li J."/>
            <person name="Yu J."/>
            <person name="Meng J."/>
            <person name="Wang J."/>
            <person name="Min J."/>
            <person name="Poulain J."/>
            <person name="Wang J."/>
            <person name="Hatakeyama K."/>
            <person name="Wu K."/>
            <person name="Wang L."/>
            <person name="Fang L."/>
            <person name="Trick M."/>
            <person name="Links M.G."/>
            <person name="Zhao M."/>
            <person name="Jin M."/>
            <person name="Ramchiary N."/>
            <person name="Drou N."/>
            <person name="Berkman P.J."/>
            <person name="Cai Q."/>
            <person name="Huang Q."/>
            <person name="Li R."/>
            <person name="Tabata S."/>
            <person name="Cheng S."/>
            <person name="Zhang S."/>
            <person name="Zhang S."/>
            <person name="Huang S."/>
            <person name="Sato S."/>
            <person name="Sun S."/>
            <person name="Kwon S.J."/>
            <person name="Choi S.R."/>
            <person name="Lee T.H."/>
            <person name="Fan W."/>
            <person name="Zhao X."/>
            <person name="Tan X."/>
            <person name="Xu X."/>
            <person name="Wang Y."/>
            <person name="Qiu Y."/>
            <person name="Yin Y."/>
            <person name="Li Y."/>
            <person name="Du Y."/>
            <person name="Liao Y."/>
            <person name="Lim Y."/>
            <person name="Narusaka Y."/>
            <person name="Wang Y."/>
            <person name="Wang Z."/>
            <person name="Li Z."/>
            <person name="Wang Z."/>
            <person name="Xiong Z."/>
            <person name="Zhang Z."/>
        </authorList>
    </citation>
    <scope>NUCLEOTIDE SEQUENCE [LARGE SCALE GENOMIC DNA]</scope>
    <source>
        <strain evidence="5 6">cv. Chiifu-401-42</strain>
    </source>
</reference>
<dbReference type="PANTHER" id="PTHR22652">
    <property type="entry name" value="NUCLEOPORIN NUP43"/>
    <property type="match status" value="1"/>
</dbReference>
<dbReference type="Gramene" id="Bra011227.1">
    <property type="protein sequence ID" value="Bra011227.1-P"/>
    <property type="gene ID" value="Bra011227"/>
</dbReference>
<accession>M4D423</accession>
<comment type="subcellular location">
    <subcellularLocation>
        <location evidence="1">Nucleus</location>
    </subcellularLocation>
</comment>
<keyword evidence="3" id="KW-0677">Repeat</keyword>
<keyword evidence="6" id="KW-1185">Reference proteome</keyword>
<evidence type="ECO:0000256" key="3">
    <source>
        <dbReference type="ARBA" id="ARBA00022737"/>
    </source>
</evidence>
<dbReference type="EnsemblPlants" id="Bra011227.1">
    <property type="protein sequence ID" value="Bra011227.1-P"/>
    <property type="gene ID" value="Bra011227"/>
</dbReference>
<dbReference type="InParanoid" id="M4D423"/>
<evidence type="ECO:0000313" key="5">
    <source>
        <dbReference type="EnsemblPlants" id="Bra011227.1-P"/>
    </source>
</evidence>
<reference evidence="5 6" key="2">
    <citation type="journal article" date="2018" name="Hortic Res">
        <title>Improved Brassica rapa reference genome by single-molecule sequencing and chromosome conformation capture technologies.</title>
        <authorList>
            <person name="Zhang L."/>
            <person name="Cai X."/>
            <person name="Wu J."/>
            <person name="Liu M."/>
            <person name="Grob S."/>
            <person name="Cheng F."/>
            <person name="Liang J."/>
            <person name="Cai C."/>
            <person name="Liu Z."/>
            <person name="Liu B."/>
            <person name="Wang F."/>
            <person name="Li S."/>
            <person name="Liu F."/>
            <person name="Li X."/>
            <person name="Cheng L."/>
            <person name="Yang W."/>
            <person name="Li M.H."/>
            <person name="Grossniklaus U."/>
            <person name="Zheng H."/>
            <person name="Wang X."/>
        </authorList>
    </citation>
    <scope>NUCLEOTIDE SEQUENCE [LARGE SCALE GENOMIC DNA]</scope>
    <source>
        <strain evidence="5 6">cv. Chiifu-401-42</strain>
    </source>
</reference>
<dbReference type="PANTHER" id="PTHR22652:SF0">
    <property type="entry name" value="NUCLEOPORIN NUP43"/>
    <property type="match status" value="1"/>
</dbReference>
<dbReference type="STRING" id="51351.M4D423"/>
<organism evidence="5 6">
    <name type="scientific">Brassica campestris</name>
    <name type="common">Field mustard</name>
    <dbReference type="NCBI Taxonomy" id="3711"/>
    <lineage>
        <taxon>Eukaryota</taxon>
        <taxon>Viridiplantae</taxon>
        <taxon>Streptophyta</taxon>
        <taxon>Embryophyta</taxon>
        <taxon>Tracheophyta</taxon>
        <taxon>Spermatophyta</taxon>
        <taxon>Magnoliopsida</taxon>
        <taxon>eudicotyledons</taxon>
        <taxon>Gunneridae</taxon>
        <taxon>Pentapetalae</taxon>
        <taxon>rosids</taxon>
        <taxon>malvids</taxon>
        <taxon>Brassicales</taxon>
        <taxon>Brassicaceae</taxon>
        <taxon>Brassiceae</taxon>
        <taxon>Brassica</taxon>
    </lineage>
</organism>
<reference evidence="5" key="3">
    <citation type="submission" date="2023-03" db="UniProtKB">
        <authorList>
            <consortium name="EnsemblPlants"/>
        </authorList>
    </citation>
    <scope>IDENTIFICATION</scope>
    <source>
        <strain evidence="5">cv. Chiifu-401-42</strain>
    </source>
</reference>
<dbReference type="AlphaFoldDB" id="M4D423"/>
<evidence type="ECO:0000256" key="2">
    <source>
        <dbReference type="ARBA" id="ARBA00022574"/>
    </source>
</evidence>
<evidence type="ECO:0000256" key="1">
    <source>
        <dbReference type="ARBA" id="ARBA00004123"/>
    </source>
</evidence>
<name>M4D423_BRACM</name>
<proteinExistence type="predicted"/>